<evidence type="ECO:0000313" key="8">
    <source>
        <dbReference type="Proteomes" id="UP000265419"/>
    </source>
</evidence>
<dbReference type="Pfam" id="PF00440">
    <property type="entry name" value="TetR_N"/>
    <property type="match status" value="1"/>
</dbReference>
<reference evidence="7 8" key="1">
    <citation type="submission" date="2018-07" db="EMBL/GenBank/DDBJ databases">
        <title>Arthrobacter sp. nov., isolated from raw cow's milk with high bacterial count.</title>
        <authorList>
            <person name="Hahne J."/>
            <person name="Isele D."/>
            <person name="Lipski A."/>
        </authorList>
    </citation>
    <scope>NUCLEOTIDE SEQUENCE [LARGE SCALE GENOMIC DNA]</scope>
    <source>
        <strain evidence="7 8">JZ R-35</strain>
    </source>
</reference>
<evidence type="ECO:0000256" key="5">
    <source>
        <dbReference type="SAM" id="MobiDB-lite"/>
    </source>
</evidence>
<dbReference type="Gene3D" id="1.10.357.10">
    <property type="entry name" value="Tetracycline Repressor, domain 2"/>
    <property type="match status" value="1"/>
</dbReference>
<dbReference type="PANTHER" id="PTHR30055:SF234">
    <property type="entry name" value="HTH-TYPE TRANSCRIPTIONAL REGULATOR BETI"/>
    <property type="match status" value="1"/>
</dbReference>
<evidence type="ECO:0000256" key="4">
    <source>
        <dbReference type="PROSITE-ProRule" id="PRU00335"/>
    </source>
</evidence>
<dbReference type="PROSITE" id="PS50977">
    <property type="entry name" value="HTH_TETR_2"/>
    <property type="match status" value="1"/>
</dbReference>
<evidence type="ECO:0000313" key="7">
    <source>
        <dbReference type="EMBL" id="RII42364.1"/>
    </source>
</evidence>
<feature type="DNA-binding region" description="H-T-H motif" evidence="4">
    <location>
        <begin position="52"/>
        <end position="71"/>
    </location>
</feature>
<dbReference type="SUPFAM" id="SSF46689">
    <property type="entry name" value="Homeodomain-like"/>
    <property type="match status" value="1"/>
</dbReference>
<dbReference type="PRINTS" id="PR00455">
    <property type="entry name" value="HTHTETR"/>
</dbReference>
<dbReference type="GO" id="GO:0003700">
    <property type="term" value="F:DNA-binding transcription factor activity"/>
    <property type="evidence" value="ECO:0007669"/>
    <property type="project" value="TreeGrafter"/>
</dbReference>
<feature type="domain" description="HTH tetR-type" evidence="6">
    <location>
        <begin position="29"/>
        <end position="89"/>
    </location>
</feature>
<feature type="region of interest" description="Disordered" evidence="5">
    <location>
        <begin position="176"/>
        <end position="196"/>
    </location>
</feature>
<evidence type="ECO:0000256" key="2">
    <source>
        <dbReference type="ARBA" id="ARBA00023125"/>
    </source>
</evidence>
<keyword evidence="8" id="KW-1185">Reference proteome</keyword>
<dbReference type="InterPro" id="IPR050109">
    <property type="entry name" value="HTH-type_TetR-like_transc_reg"/>
</dbReference>
<dbReference type="InterPro" id="IPR001647">
    <property type="entry name" value="HTH_TetR"/>
</dbReference>
<dbReference type="InterPro" id="IPR009057">
    <property type="entry name" value="Homeodomain-like_sf"/>
</dbReference>
<keyword evidence="3" id="KW-0804">Transcription</keyword>
<keyword evidence="2 4" id="KW-0238">DNA-binding</keyword>
<gene>
    <name evidence="7" type="ORF">DWB68_07310</name>
</gene>
<sequence length="265" mass="27905">MRLGGKATRKGGPVSTQPQPLGRRERGKLERAARIADAAATLFDEAPFADVTTEAIARAADVAEGTLFRYACSKTELLVLALNTRFEAALDRGLSTAAALDPLDTVGRVDALAGALLAIGDERPDNAALYQRELLFPTIGGDYLSEGERIARRWELAIAEPFEELAASLASASGAAATEVDPTQPPAPAGEAPAAPAAVGHLATEARLAGSAAWDAIQLSVARRARAGFPLLSRADLRGQFELLVRALNRTEVVNNTPTTQQESR</sequence>
<evidence type="ECO:0000256" key="3">
    <source>
        <dbReference type="ARBA" id="ARBA00023163"/>
    </source>
</evidence>
<feature type="region of interest" description="Disordered" evidence="5">
    <location>
        <begin position="1"/>
        <end position="26"/>
    </location>
</feature>
<accession>A0A399JAV6</accession>
<dbReference type="GO" id="GO:0000976">
    <property type="term" value="F:transcription cis-regulatory region binding"/>
    <property type="evidence" value="ECO:0007669"/>
    <property type="project" value="TreeGrafter"/>
</dbReference>
<name>A0A399JAV6_9MICC</name>
<keyword evidence="1" id="KW-0805">Transcription regulation</keyword>
<organism evidence="7 8">
    <name type="scientific">Galactobacter valiniphilus</name>
    <dbReference type="NCBI Taxonomy" id="2676122"/>
    <lineage>
        <taxon>Bacteria</taxon>
        <taxon>Bacillati</taxon>
        <taxon>Actinomycetota</taxon>
        <taxon>Actinomycetes</taxon>
        <taxon>Micrococcales</taxon>
        <taxon>Micrococcaceae</taxon>
        <taxon>Galactobacter</taxon>
    </lineage>
</organism>
<dbReference type="Proteomes" id="UP000265419">
    <property type="component" value="Unassembled WGS sequence"/>
</dbReference>
<comment type="caution">
    <text evidence="7">The sequence shown here is derived from an EMBL/GenBank/DDBJ whole genome shotgun (WGS) entry which is preliminary data.</text>
</comment>
<protein>
    <submittedName>
        <fullName evidence="7">TetR/AcrR family transcriptional regulator</fullName>
    </submittedName>
</protein>
<evidence type="ECO:0000256" key="1">
    <source>
        <dbReference type="ARBA" id="ARBA00023015"/>
    </source>
</evidence>
<dbReference type="EMBL" id="QQXK01000012">
    <property type="protein sequence ID" value="RII42364.1"/>
    <property type="molecule type" value="Genomic_DNA"/>
</dbReference>
<evidence type="ECO:0000259" key="6">
    <source>
        <dbReference type="PROSITE" id="PS50977"/>
    </source>
</evidence>
<dbReference type="PANTHER" id="PTHR30055">
    <property type="entry name" value="HTH-TYPE TRANSCRIPTIONAL REGULATOR RUTR"/>
    <property type="match status" value="1"/>
</dbReference>
<dbReference type="AlphaFoldDB" id="A0A399JAV6"/>
<proteinExistence type="predicted"/>